<dbReference type="AlphaFoldDB" id="A0A8B6E7Z1"/>
<dbReference type="Pfam" id="PF00431">
    <property type="entry name" value="CUB"/>
    <property type="match status" value="4"/>
</dbReference>
<dbReference type="PANTHER" id="PTHR47537">
    <property type="entry name" value="CUBILIN"/>
    <property type="match status" value="1"/>
</dbReference>
<protein>
    <recommendedName>
        <fullName evidence="4">CUB domain-containing protein</fullName>
    </recommendedName>
</protein>
<dbReference type="InterPro" id="IPR053207">
    <property type="entry name" value="Non-NMDA_GluR_Accessory"/>
</dbReference>
<gene>
    <name evidence="5" type="ORF">MGAL_10B034021</name>
</gene>
<accession>A0A8B6E7Z1</accession>
<evidence type="ECO:0000313" key="5">
    <source>
        <dbReference type="EMBL" id="VDI30011.1"/>
    </source>
</evidence>
<dbReference type="PANTHER" id="PTHR47537:SF2">
    <property type="entry name" value="CUBILIN"/>
    <property type="match status" value="1"/>
</dbReference>
<dbReference type="CDD" id="cd00041">
    <property type="entry name" value="CUB"/>
    <property type="match status" value="3"/>
</dbReference>
<feature type="signal peptide" evidence="3">
    <location>
        <begin position="1"/>
        <end position="21"/>
    </location>
</feature>
<evidence type="ECO:0000313" key="6">
    <source>
        <dbReference type="Proteomes" id="UP000596742"/>
    </source>
</evidence>
<dbReference type="PROSITE" id="PS01180">
    <property type="entry name" value="CUB"/>
    <property type="match status" value="4"/>
</dbReference>
<keyword evidence="1" id="KW-1015">Disulfide bond</keyword>
<dbReference type="InterPro" id="IPR000859">
    <property type="entry name" value="CUB_dom"/>
</dbReference>
<dbReference type="SMART" id="SM00042">
    <property type="entry name" value="CUB"/>
    <property type="match status" value="4"/>
</dbReference>
<reference evidence="5" key="1">
    <citation type="submission" date="2018-11" db="EMBL/GenBank/DDBJ databases">
        <authorList>
            <person name="Alioto T."/>
            <person name="Alioto T."/>
        </authorList>
    </citation>
    <scope>NUCLEOTIDE SEQUENCE</scope>
</reference>
<dbReference type="InterPro" id="IPR035914">
    <property type="entry name" value="Sperma_CUB_dom_sf"/>
</dbReference>
<dbReference type="EMBL" id="UYJE01004643">
    <property type="protein sequence ID" value="VDI30011.1"/>
    <property type="molecule type" value="Genomic_DNA"/>
</dbReference>
<keyword evidence="6" id="KW-1185">Reference proteome</keyword>
<feature type="chain" id="PRO_5032918228" description="CUB domain-containing protein" evidence="3">
    <location>
        <begin position="22"/>
        <end position="595"/>
    </location>
</feature>
<feature type="domain" description="CUB" evidence="4">
    <location>
        <begin position="193"/>
        <end position="312"/>
    </location>
</feature>
<evidence type="ECO:0000259" key="4">
    <source>
        <dbReference type="PROSITE" id="PS01180"/>
    </source>
</evidence>
<dbReference type="GO" id="GO:0005886">
    <property type="term" value="C:plasma membrane"/>
    <property type="evidence" value="ECO:0007669"/>
    <property type="project" value="TreeGrafter"/>
</dbReference>
<name>A0A8B6E7Z1_MYTGA</name>
<dbReference type="Proteomes" id="UP000596742">
    <property type="component" value="Unassembled WGS sequence"/>
</dbReference>
<organism evidence="5 6">
    <name type="scientific">Mytilus galloprovincialis</name>
    <name type="common">Mediterranean mussel</name>
    <dbReference type="NCBI Taxonomy" id="29158"/>
    <lineage>
        <taxon>Eukaryota</taxon>
        <taxon>Metazoa</taxon>
        <taxon>Spiralia</taxon>
        <taxon>Lophotrochozoa</taxon>
        <taxon>Mollusca</taxon>
        <taxon>Bivalvia</taxon>
        <taxon>Autobranchia</taxon>
        <taxon>Pteriomorphia</taxon>
        <taxon>Mytilida</taxon>
        <taxon>Mytiloidea</taxon>
        <taxon>Mytilidae</taxon>
        <taxon>Mytilinae</taxon>
        <taxon>Mytilus</taxon>
    </lineage>
</organism>
<feature type="domain" description="CUB" evidence="4">
    <location>
        <begin position="469"/>
        <end position="593"/>
    </location>
</feature>
<feature type="domain" description="CUB" evidence="4">
    <location>
        <begin position="329"/>
        <end position="453"/>
    </location>
</feature>
<sequence>MPPLWYFGLIQLAHVITVNYATINPDKDNCINYESDYHVDRACECIVYQSLGGTEGRFNSPNFPQFYSKGIECILFTFIGDLDELVEIKFTDFDMMYPDANNNTCKDYLRLFLKLNRPEINENMQHNYELCGSMSTLQQKTFYSKDRSLIMEFQTTRPLSQQLTFFKGFRGFFRFLNAKQFISDGVKQSGTMCSWDFSTSKLSGKFFSPLYPQNYPSHSKCQYTFYGQPNEGTVYIQFQNLQIYDEGVDSCSKSSDRIAIYDGMNSSQPLIKYLCGIRNQEEVKSTTPYLYIEFLSDGRNQRQGFAANYTFQHKSHSNSPSYSNPAFNCNQYIESKTKHGIIMSQNHPASYPASTRCTYIFNGTAEERIQIKFTRMDLFFDGGNPNEPYDCDGQDSIKIYIKIDNDEKELDYTCGKKIPKMFMSNIPWMKVVFESGSRTQHSNTGFAFEYKFLTNYGITTGEQDNRKVCKFIYKSDVKKSGYFVSPNYPGFYPKNTECQYTFFGRNSEVVRIQFKEFEVDGITPRCEPKDRVDFVDFSNFDGGAQDKKMKKFCGQMTEKMREPIQSDLEFFRVTFKSNSMYEGKGFNATYEFGEF</sequence>
<evidence type="ECO:0000256" key="2">
    <source>
        <dbReference type="PROSITE-ProRule" id="PRU00059"/>
    </source>
</evidence>
<evidence type="ECO:0000256" key="3">
    <source>
        <dbReference type="SAM" id="SignalP"/>
    </source>
</evidence>
<comment type="caution">
    <text evidence="2">Lacks conserved residue(s) required for the propagation of feature annotation.</text>
</comment>
<dbReference type="Gene3D" id="2.60.120.290">
    <property type="entry name" value="Spermadhesin, CUB domain"/>
    <property type="match status" value="4"/>
</dbReference>
<evidence type="ECO:0000256" key="1">
    <source>
        <dbReference type="ARBA" id="ARBA00023157"/>
    </source>
</evidence>
<proteinExistence type="predicted"/>
<dbReference type="SUPFAM" id="SSF49854">
    <property type="entry name" value="Spermadhesin, CUB domain"/>
    <property type="match status" value="4"/>
</dbReference>
<dbReference type="OrthoDB" id="6369184at2759"/>
<comment type="caution">
    <text evidence="5">The sequence shown here is derived from an EMBL/GenBank/DDBJ whole genome shotgun (WGS) entry which is preliminary data.</text>
</comment>
<feature type="domain" description="CUB" evidence="4">
    <location>
        <begin position="43"/>
        <end position="176"/>
    </location>
</feature>
<keyword evidence="3" id="KW-0732">Signal</keyword>